<dbReference type="InterPro" id="IPR003347">
    <property type="entry name" value="JmjC_dom"/>
</dbReference>
<feature type="region of interest" description="Disordered" evidence="1">
    <location>
        <begin position="274"/>
        <end position="293"/>
    </location>
</feature>
<keyword evidence="4" id="KW-1185">Reference proteome</keyword>
<feature type="domain" description="JmjC" evidence="2">
    <location>
        <begin position="622"/>
        <end position="759"/>
    </location>
</feature>
<dbReference type="Gene3D" id="2.60.120.650">
    <property type="entry name" value="Cupin"/>
    <property type="match status" value="1"/>
</dbReference>
<organism evidence="3 4">
    <name type="scientific">Clonostachys byssicola</name>
    <dbReference type="NCBI Taxonomy" id="160290"/>
    <lineage>
        <taxon>Eukaryota</taxon>
        <taxon>Fungi</taxon>
        <taxon>Dikarya</taxon>
        <taxon>Ascomycota</taxon>
        <taxon>Pezizomycotina</taxon>
        <taxon>Sordariomycetes</taxon>
        <taxon>Hypocreomycetidae</taxon>
        <taxon>Hypocreales</taxon>
        <taxon>Bionectriaceae</taxon>
        <taxon>Clonostachys</taxon>
    </lineage>
</organism>
<reference evidence="4" key="1">
    <citation type="submission" date="2019-06" db="EMBL/GenBank/DDBJ databases">
        <authorList>
            <person name="Broberg M."/>
        </authorList>
    </citation>
    <scope>NUCLEOTIDE SEQUENCE [LARGE SCALE GENOMIC DNA]</scope>
</reference>
<dbReference type="Proteomes" id="UP000754883">
    <property type="component" value="Unassembled WGS sequence"/>
</dbReference>
<proteinExistence type="predicted"/>
<feature type="compositionally biased region" description="Low complexity" evidence="1">
    <location>
        <begin position="277"/>
        <end position="289"/>
    </location>
</feature>
<dbReference type="SUPFAM" id="SSF51197">
    <property type="entry name" value="Clavaminate synthase-like"/>
    <property type="match status" value="1"/>
</dbReference>
<evidence type="ECO:0000313" key="3">
    <source>
        <dbReference type="EMBL" id="CAG9998246.1"/>
    </source>
</evidence>
<feature type="region of interest" description="Disordered" evidence="1">
    <location>
        <begin position="345"/>
        <end position="376"/>
    </location>
</feature>
<sequence length="793" mass="89263">MYSGITNVNGTEADPSLFLFSDARREHAKQFLDDLHSCENAPTRQRLCQEKRDELLAQKHDLKVEFAFYKSVFVRWIQYGVTEHGPEWKEFATAANEGADNQTLCAKELKKAASYWGEDIVQHYIEGRGASFAMWLARVAKVHRDFQTEALPRLQQLIRRRIQLDRRNFKHAIERIDLTNAKSWTSDASYVKLNDHEKIELPFSNLKPSELPNGYVFDLYGLIVPGQSTVEVSKALHTTDQPSSIVESTKIASSVPTSQSEGPVQPGISRACVTTISNSNDSPDASSAPTNLPSNGQVKCMQSAVHDSPTCITEPATQVPHEKTVQTEFRRSNRIAADKQAVYESAETTLRRTSRTTKTKTPNVESRNHQPKGIESSSDTLDLVLERISQLAGELDKYSSLEEVSVAPDKRRATSVPLDVGKTHKRLCDQTVIGPRGFCPDALPHCDSASDQVYLAQAVSEVSQRAKDATGSRGARTAACLLPILKNCKHPNTDANCGALDLHLMSGVRAKKFLDSNAPDVPLITEGQQIFEWDNREKAIAEFFEWIGDDDKTVSVQIPSLEADGCSCEVRNLGQVRNRFLSLNNEDDPWNVLDCSCPMPSTLPSFLTGRNCQLLGRIRDQVLNGHSAERAQVSRDDWSEWKDIEHWALLSEGGHCTAPHMDSHGLATWITVQQGSFGFVWMSRPTGDQRREWMKDIEHYNDDQRWRYWILKPGQTVYFPSGTIHGVFRLREEQTLALGGHILQWSGINQWADVFHEQVRYPNSTNEDMESPSRWFLATERLVQNRLGQSTRD</sequence>
<dbReference type="AlphaFoldDB" id="A0A9N9UQ37"/>
<dbReference type="OrthoDB" id="5077844at2759"/>
<dbReference type="PROSITE" id="PS51184">
    <property type="entry name" value="JMJC"/>
    <property type="match status" value="1"/>
</dbReference>
<reference evidence="3 4" key="2">
    <citation type="submission" date="2021-10" db="EMBL/GenBank/DDBJ databases">
        <authorList>
            <person name="Piombo E."/>
        </authorList>
    </citation>
    <scope>NUCLEOTIDE SEQUENCE [LARGE SCALE GENOMIC DNA]</scope>
</reference>
<evidence type="ECO:0000256" key="1">
    <source>
        <dbReference type="SAM" id="MobiDB-lite"/>
    </source>
</evidence>
<name>A0A9N9UQ37_9HYPO</name>
<evidence type="ECO:0000259" key="2">
    <source>
        <dbReference type="PROSITE" id="PS51184"/>
    </source>
</evidence>
<protein>
    <recommendedName>
        <fullName evidence="2">JmjC domain-containing protein</fullName>
    </recommendedName>
</protein>
<comment type="caution">
    <text evidence="3">The sequence shown here is derived from an EMBL/GenBank/DDBJ whole genome shotgun (WGS) entry which is preliminary data.</text>
</comment>
<accession>A0A9N9UQ37</accession>
<evidence type="ECO:0000313" key="4">
    <source>
        <dbReference type="Proteomes" id="UP000754883"/>
    </source>
</evidence>
<gene>
    <name evidence="3" type="ORF">CBYS24578_00003542</name>
</gene>
<dbReference type="EMBL" id="CABFNO020001546">
    <property type="protein sequence ID" value="CAG9998246.1"/>
    <property type="molecule type" value="Genomic_DNA"/>
</dbReference>